<evidence type="ECO:0000259" key="2">
    <source>
        <dbReference type="Pfam" id="PF01548"/>
    </source>
</evidence>
<dbReference type="GO" id="GO:0003677">
    <property type="term" value="F:DNA binding"/>
    <property type="evidence" value="ECO:0007669"/>
    <property type="project" value="InterPro"/>
</dbReference>
<evidence type="ECO:0000313" key="5">
    <source>
        <dbReference type="Proteomes" id="UP000248729"/>
    </source>
</evidence>
<proteinExistence type="predicted"/>
<feature type="domain" description="Transposase IS110-like N-terminal" evidence="2">
    <location>
        <begin position="7"/>
        <end position="145"/>
    </location>
</feature>
<dbReference type="RefSeq" id="WP_042490414.1">
    <property type="nucleotide sequence ID" value="NZ_CBCRWT010000087.1"/>
</dbReference>
<dbReference type="NCBIfam" id="NF033542">
    <property type="entry name" value="transpos_IS110"/>
    <property type="match status" value="1"/>
</dbReference>
<dbReference type="InterPro" id="IPR011257">
    <property type="entry name" value="DNA_glycosylase"/>
</dbReference>
<dbReference type="PANTHER" id="PTHR33055:SF3">
    <property type="entry name" value="PUTATIVE TRANSPOSASE FOR IS117-RELATED"/>
    <property type="match status" value="1"/>
</dbReference>
<dbReference type="SUPFAM" id="SSF48150">
    <property type="entry name" value="DNA-glycosylase"/>
    <property type="match status" value="1"/>
</dbReference>
<dbReference type="Pfam" id="PF02371">
    <property type="entry name" value="Transposase_20"/>
    <property type="match status" value="1"/>
</dbReference>
<sequence length="338" mass="38592">MSAIKVIGIDLGKSTFHLVGHDYSGREQYRHKLSRSKLLQFISVHEPTLIAMEACCGAHWLARKCQEYGHQVKLIPPQYVKPYVKAHKNDFIDAAAIAEASTRPNMRFVSPKSEQAQVGVVIRRVRTGYIRERTATMNRIGSMLIEFGISFPRGHANMKKLFQWLADNKEPIPPLLVQELQNQLDYYNQLNERIKEQDRKLEKLSSEDELYTLLQTIPGVGPMTASCCLSCVGKPSDFSNGRNFAAWIGLVPFQYSTGGKQRMLGISKRGNKELRELFVHAARAVMWREETAERYFGSWLLDLKRRKPFNVALVALANKLARIAWSVMTSHKPFELRV</sequence>
<feature type="coiled-coil region" evidence="1">
    <location>
        <begin position="177"/>
        <end position="207"/>
    </location>
</feature>
<dbReference type="Pfam" id="PF01548">
    <property type="entry name" value="DEDD_Tnp_IS110"/>
    <property type="match status" value="1"/>
</dbReference>
<dbReference type="GO" id="GO:0006313">
    <property type="term" value="P:DNA transposition"/>
    <property type="evidence" value="ECO:0007669"/>
    <property type="project" value="InterPro"/>
</dbReference>
<reference evidence="4 5" key="1">
    <citation type="submission" date="2018-06" db="EMBL/GenBank/DDBJ databases">
        <title>Freshwater and sediment microbial communities from various areas in North America, analyzing microbe dynamics in response to fracking.</title>
        <authorList>
            <person name="Lamendella R."/>
        </authorList>
    </citation>
    <scope>NUCLEOTIDE SEQUENCE [LARGE SCALE GENOMIC DNA]</scope>
    <source>
        <strain evidence="4 5">99A</strain>
    </source>
</reference>
<accession>A0A329DZM9</accession>
<evidence type="ECO:0000259" key="3">
    <source>
        <dbReference type="Pfam" id="PF02371"/>
    </source>
</evidence>
<dbReference type="GeneID" id="94026287"/>
<dbReference type="EMBL" id="QLTR01000041">
    <property type="protein sequence ID" value="RAS56974.1"/>
    <property type="molecule type" value="Genomic_DNA"/>
</dbReference>
<evidence type="ECO:0000313" key="4">
    <source>
        <dbReference type="EMBL" id="RAS56974.1"/>
    </source>
</evidence>
<organism evidence="4 5">
    <name type="scientific">Vibrio diazotrophicus</name>
    <dbReference type="NCBI Taxonomy" id="685"/>
    <lineage>
        <taxon>Bacteria</taxon>
        <taxon>Pseudomonadati</taxon>
        <taxon>Pseudomonadota</taxon>
        <taxon>Gammaproteobacteria</taxon>
        <taxon>Vibrionales</taxon>
        <taxon>Vibrionaceae</taxon>
        <taxon>Vibrio</taxon>
    </lineage>
</organism>
<feature type="domain" description="Transposase IS116/IS110/IS902 C-terminal" evidence="3">
    <location>
        <begin position="212"/>
        <end position="295"/>
    </location>
</feature>
<evidence type="ECO:0000256" key="1">
    <source>
        <dbReference type="SAM" id="Coils"/>
    </source>
</evidence>
<comment type="caution">
    <text evidence="4">The sequence shown here is derived from an EMBL/GenBank/DDBJ whole genome shotgun (WGS) entry which is preliminary data.</text>
</comment>
<keyword evidence="1" id="KW-0175">Coiled coil</keyword>
<name>A0A329DZM9_VIBDI</name>
<dbReference type="Proteomes" id="UP000248729">
    <property type="component" value="Unassembled WGS sequence"/>
</dbReference>
<dbReference type="InterPro" id="IPR003346">
    <property type="entry name" value="Transposase_20"/>
</dbReference>
<dbReference type="PANTHER" id="PTHR33055">
    <property type="entry name" value="TRANSPOSASE FOR INSERTION SEQUENCE ELEMENT IS1111A"/>
    <property type="match status" value="1"/>
</dbReference>
<gene>
    <name evidence="4" type="ORF">DET48_1412</name>
</gene>
<dbReference type="AlphaFoldDB" id="A0A329DZM9"/>
<dbReference type="GO" id="GO:0006281">
    <property type="term" value="P:DNA repair"/>
    <property type="evidence" value="ECO:0007669"/>
    <property type="project" value="InterPro"/>
</dbReference>
<dbReference type="InterPro" id="IPR047650">
    <property type="entry name" value="Transpos_IS110"/>
</dbReference>
<protein>
    <submittedName>
        <fullName evidence="4">Transposase</fullName>
    </submittedName>
</protein>
<dbReference type="InterPro" id="IPR002525">
    <property type="entry name" value="Transp_IS110-like_N"/>
</dbReference>
<dbReference type="GO" id="GO:0004803">
    <property type="term" value="F:transposase activity"/>
    <property type="evidence" value="ECO:0007669"/>
    <property type="project" value="InterPro"/>
</dbReference>